<dbReference type="PANTHER" id="PTHR45982">
    <property type="entry name" value="REGULATOR OF CHROMOSOME CONDENSATION"/>
    <property type="match status" value="1"/>
</dbReference>
<evidence type="ECO:0000313" key="2">
    <source>
        <dbReference type="Proteomes" id="UP000377224"/>
    </source>
</evidence>
<dbReference type="PANTHER" id="PTHR45982:SF1">
    <property type="entry name" value="REGULATOR OF CHROMOSOME CONDENSATION"/>
    <property type="match status" value="1"/>
</dbReference>
<proteinExistence type="predicted"/>
<dbReference type="RefSeq" id="WP_122662560.1">
    <property type="nucleotide sequence ID" value="NZ_CABVIN010000011.1"/>
</dbReference>
<reference evidence="1 2" key="1">
    <citation type="submission" date="2019-09" db="EMBL/GenBank/DDBJ databases">
        <authorList>
            <person name="Chandra G."/>
            <person name="Truman W A."/>
        </authorList>
    </citation>
    <scope>NUCLEOTIDE SEQUENCE [LARGE SCALE GENOMIC DNA]</scope>
    <source>
        <strain evidence="1">PS896</strain>
    </source>
</reference>
<dbReference type="Gene3D" id="2.130.10.30">
    <property type="entry name" value="Regulator of chromosome condensation 1/beta-lactamase-inhibitor protein II"/>
    <property type="match status" value="2"/>
</dbReference>
<dbReference type="InterPro" id="IPR009091">
    <property type="entry name" value="RCC1/BLIP-II"/>
</dbReference>
<dbReference type="EMBL" id="CABVIN010000011">
    <property type="protein sequence ID" value="VVP52989.1"/>
    <property type="molecule type" value="Genomic_DNA"/>
</dbReference>
<evidence type="ECO:0000313" key="1">
    <source>
        <dbReference type="EMBL" id="VVP52989.1"/>
    </source>
</evidence>
<dbReference type="InterPro" id="IPR051553">
    <property type="entry name" value="Ran_GTPase-activating"/>
</dbReference>
<dbReference type="Proteomes" id="UP000377224">
    <property type="component" value="Unassembled WGS sequence"/>
</dbReference>
<dbReference type="AlphaFoldDB" id="A0A5E7PUA3"/>
<sequence>MSTSRSSDTGVLALFPPDIPEADHSVVGADVGIPLKISDQVADGLGATVRVDPIASGSINPGDVIQLFREGESALLDSQIISDVNAVIFLRIPNGRLSFDLVNRVFFNIVRGSQNIATSPNLTALYNKIRPGLKDTQPTVEGHSELNLLLSDAILKGVGADFTSAQVCVSYPYCRAYDVITLKCNASLLNYTVKPTEALPPPNPGSAVPITVCFPVTRAFLDSAKRPDQTLEFAFTVTDQLGNTVDPDALWSASQIVDENLEGTRFAPLIFRESQADSGDVSEIIDREKLGKNPLLLIVRTVDIRLRSDDIIRATYRSQVAGQPDVVVDGKIEADDFGQLKPVILQVANDQVISGDAVSGFYQVLRNGVLLGISSTATARVVGEGLPELQPPRLQKSVNGVLDPTDPANLQGANGQVEVLGFQPGDTVRLIVEGAPGAGSPVFEAKPLNANSRANFPLDLAFIAANRGKPVKLHFLLLRNGRIFESPSLSVFISEAPSLVVPLVIGSRGTTVRYWSNKGSSRILSALDPVSLQPMETVWQYEGDSRQFRGQRFDDVQPRRLLRVGSAGYQVVLQRANIFGNGWGDPATPREEHGVLVALRDSDSLVAWGDRGYGGILPPAIAALRDITEVFGGARAIAALRANGSVVGWGDAGFGGVVSAEVSRLTDVINVTPGGYGFAVIRANGQVQAWGDARFGGAVPAAIARLSTVVSVFATVSAFVALLASGQIVAWGDARFGGALPAEIAALRDIVAVTCNHNACVALRANGTVMGWGEGRSGGEVPADIARLTNIVEVTSSGSSFAVRLSSGRVAAWGNPAAGGLVPSRISAYTNVIELIGGGYGFALRLDSNRIDTWGDQDQGGRVPDTVARRDDIMQIASTNGAYAVLYADGTADAFGNPVWGGDVRSVASQLTSVRAITGNAQAFAFLTADGRVVTAGLPGGGGNSDAVQDQLFRQLSYYLV</sequence>
<gene>
    <name evidence="1" type="ORF">PS896_05485</name>
</gene>
<name>A0A5E7PUA3_PSEFL</name>
<protein>
    <submittedName>
        <fullName evidence="1">Uncharacterized protein</fullName>
    </submittedName>
</protein>
<accession>A0A5E7PUA3</accession>
<organism evidence="1 2">
    <name type="scientific">Pseudomonas fluorescens</name>
    <dbReference type="NCBI Taxonomy" id="294"/>
    <lineage>
        <taxon>Bacteria</taxon>
        <taxon>Pseudomonadati</taxon>
        <taxon>Pseudomonadota</taxon>
        <taxon>Gammaproteobacteria</taxon>
        <taxon>Pseudomonadales</taxon>
        <taxon>Pseudomonadaceae</taxon>
        <taxon>Pseudomonas</taxon>
    </lineage>
</organism>
<dbReference type="SUPFAM" id="SSF50985">
    <property type="entry name" value="RCC1/BLIP-II"/>
    <property type="match status" value="1"/>
</dbReference>